<dbReference type="Proteomes" id="UP000288212">
    <property type="component" value="Unassembled WGS sequence"/>
</dbReference>
<reference evidence="1 2" key="1">
    <citation type="journal article" date="2011" name="Front. Microbiol.">
        <title>Genomic signatures of strain selection and enhancement in Bacillus atrophaeus var. globigii, a historical biowarfare simulant.</title>
        <authorList>
            <person name="Gibbons H.S."/>
            <person name="Broomall S.M."/>
            <person name="McNew L.A."/>
            <person name="Daligault H."/>
            <person name="Chapman C."/>
            <person name="Bruce D."/>
            <person name="Karavis M."/>
            <person name="Krepps M."/>
            <person name="McGregor P.A."/>
            <person name="Hong C."/>
            <person name="Park K.H."/>
            <person name="Akmal A."/>
            <person name="Feldman A."/>
            <person name="Lin J.S."/>
            <person name="Chang W.E."/>
            <person name="Higgs B.W."/>
            <person name="Demirev P."/>
            <person name="Lindquist J."/>
            <person name="Liem A."/>
            <person name="Fochler E."/>
            <person name="Read T.D."/>
            <person name="Tapia R."/>
            <person name="Johnson S."/>
            <person name="Bishop-Lilly K.A."/>
            <person name="Detter C."/>
            <person name="Han C."/>
            <person name="Sozhamannan S."/>
            <person name="Rosenzweig C.N."/>
            <person name="Skowronski E.W."/>
        </authorList>
    </citation>
    <scope>NUCLEOTIDE SEQUENCE [LARGE SCALE GENOMIC DNA]</scope>
    <source>
        <strain evidence="1 2">AK5</strain>
    </source>
</reference>
<accession>A0A432VSD8</accession>
<dbReference type="RefSeq" id="WP_126793459.1">
    <property type="nucleotide sequence ID" value="NZ_PIPI01000006.1"/>
</dbReference>
<comment type="caution">
    <text evidence="1">The sequence shown here is derived from an EMBL/GenBank/DDBJ whole genome shotgun (WGS) entry which is preliminary data.</text>
</comment>
<proteinExistence type="predicted"/>
<name>A0A432VSD8_9GAMM</name>
<evidence type="ECO:0000313" key="2">
    <source>
        <dbReference type="Proteomes" id="UP000288212"/>
    </source>
</evidence>
<dbReference type="OrthoDB" id="6399068at2"/>
<protein>
    <submittedName>
        <fullName evidence="1">Uncharacterized protein</fullName>
    </submittedName>
</protein>
<sequence length="143" mass="16461">MDKLSGKAADLTRAEWRKLGFYYMSHEAKKKWELHGSKNGLLKLCDLIKQFADENREYGDHEHLLPHWYLTLTAMDSFTLDERGIGGTPEQLRNFANFFQSKVFISKIGSTDCLSKEAFSTDYSIEYTVHGDNFDPSSQDPQL</sequence>
<dbReference type="Pfam" id="PF15566">
    <property type="entry name" value="Imm32"/>
    <property type="match status" value="1"/>
</dbReference>
<gene>
    <name evidence="1" type="ORF">CWE06_09440</name>
</gene>
<evidence type="ECO:0000313" key="1">
    <source>
        <dbReference type="EMBL" id="RUO19246.1"/>
    </source>
</evidence>
<keyword evidence="2" id="KW-1185">Reference proteome</keyword>
<dbReference type="AlphaFoldDB" id="A0A432VSD8"/>
<organism evidence="1 2">
    <name type="scientific">Aliidiomarina haloalkalitolerans</name>
    <dbReference type="NCBI Taxonomy" id="859059"/>
    <lineage>
        <taxon>Bacteria</taxon>
        <taxon>Pseudomonadati</taxon>
        <taxon>Pseudomonadota</taxon>
        <taxon>Gammaproteobacteria</taxon>
        <taxon>Alteromonadales</taxon>
        <taxon>Idiomarinaceae</taxon>
        <taxon>Aliidiomarina</taxon>
    </lineage>
</organism>
<dbReference type="EMBL" id="PIPI01000006">
    <property type="protein sequence ID" value="RUO19246.1"/>
    <property type="molecule type" value="Genomic_DNA"/>
</dbReference>
<dbReference type="InterPro" id="IPR029083">
    <property type="entry name" value="Imm32"/>
</dbReference>